<sequence>MSLISLASDYMSKLDKKKAELSFWEKVFFALFAAIFGVAGWFSSNYKDADVALLIATSLVFVFAILFLVVVYRKIKRIINEIGEL</sequence>
<evidence type="ECO:0000313" key="3">
    <source>
        <dbReference type="Proteomes" id="UP000601736"/>
    </source>
</evidence>
<feature type="transmembrane region" description="Helical" evidence="1">
    <location>
        <begin position="51"/>
        <end position="72"/>
    </location>
</feature>
<dbReference type="EMBL" id="CAJNAP010000001">
    <property type="protein sequence ID" value="CAE6483124.1"/>
    <property type="molecule type" value="Genomic_DNA"/>
</dbReference>
<evidence type="ECO:0000256" key="1">
    <source>
        <dbReference type="SAM" id="Phobius"/>
    </source>
</evidence>
<name>A0A8H8YWC4_9PROT</name>
<organism evidence="2 3">
    <name type="scientific">Nitrosomonas nitrosa</name>
    <dbReference type="NCBI Taxonomy" id="52442"/>
    <lineage>
        <taxon>Bacteria</taxon>
        <taxon>Pseudomonadati</taxon>
        <taxon>Pseudomonadota</taxon>
        <taxon>Betaproteobacteria</taxon>
        <taxon>Nitrosomonadales</taxon>
        <taxon>Nitrosomonadaceae</taxon>
        <taxon>Nitrosomonas</taxon>
    </lineage>
</organism>
<accession>A0A8H8YWC4</accession>
<evidence type="ECO:0000313" key="2">
    <source>
        <dbReference type="EMBL" id="CAE6483124.1"/>
    </source>
</evidence>
<keyword evidence="1" id="KW-0472">Membrane</keyword>
<keyword evidence="1" id="KW-1133">Transmembrane helix</keyword>
<proteinExistence type="predicted"/>
<keyword evidence="1" id="KW-0812">Transmembrane</keyword>
<protein>
    <submittedName>
        <fullName evidence="2">Uncharacterized protein</fullName>
    </submittedName>
</protein>
<gene>
    <name evidence="2" type="ORF">NMYAN_10042</name>
</gene>
<dbReference type="Proteomes" id="UP000601736">
    <property type="component" value="Unassembled WGS sequence"/>
</dbReference>
<dbReference type="AlphaFoldDB" id="A0A8H8YWC4"/>
<feature type="transmembrane region" description="Helical" evidence="1">
    <location>
        <begin position="21"/>
        <end position="39"/>
    </location>
</feature>
<comment type="caution">
    <text evidence="2">The sequence shown here is derived from an EMBL/GenBank/DDBJ whole genome shotgun (WGS) entry which is preliminary data.</text>
</comment>
<reference evidence="2" key="1">
    <citation type="submission" date="2021-02" db="EMBL/GenBank/DDBJ databases">
        <authorList>
            <person name="Han P."/>
        </authorList>
    </citation>
    <scope>NUCLEOTIDE SEQUENCE</scope>
    <source>
        <strain evidence="2">Nitrosomonas nitrosa 18-3D</strain>
    </source>
</reference>